<dbReference type="Proteomes" id="UP000823775">
    <property type="component" value="Unassembled WGS sequence"/>
</dbReference>
<comment type="caution">
    <text evidence="2">The sequence shown here is derived from an EMBL/GenBank/DDBJ whole genome shotgun (WGS) entry which is preliminary data.</text>
</comment>
<feature type="region of interest" description="Disordered" evidence="1">
    <location>
        <begin position="1"/>
        <end position="22"/>
    </location>
</feature>
<proteinExistence type="predicted"/>
<evidence type="ECO:0000313" key="3">
    <source>
        <dbReference type="Proteomes" id="UP000823775"/>
    </source>
</evidence>
<organism evidence="2 3">
    <name type="scientific">Datura stramonium</name>
    <name type="common">Jimsonweed</name>
    <name type="synonym">Common thornapple</name>
    <dbReference type="NCBI Taxonomy" id="4076"/>
    <lineage>
        <taxon>Eukaryota</taxon>
        <taxon>Viridiplantae</taxon>
        <taxon>Streptophyta</taxon>
        <taxon>Embryophyta</taxon>
        <taxon>Tracheophyta</taxon>
        <taxon>Spermatophyta</taxon>
        <taxon>Magnoliopsida</taxon>
        <taxon>eudicotyledons</taxon>
        <taxon>Gunneridae</taxon>
        <taxon>Pentapetalae</taxon>
        <taxon>asterids</taxon>
        <taxon>lamiids</taxon>
        <taxon>Solanales</taxon>
        <taxon>Solanaceae</taxon>
        <taxon>Solanoideae</taxon>
        <taxon>Datureae</taxon>
        <taxon>Datura</taxon>
    </lineage>
</organism>
<dbReference type="EMBL" id="JACEIK010000771">
    <property type="protein sequence ID" value="MCD7462020.1"/>
    <property type="molecule type" value="Genomic_DNA"/>
</dbReference>
<accession>A0ABS8SSL8</accession>
<evidence type="ECO:0000256" key="1">
    <source>
        <dbReference type="SAM" id="MobiDB-lite"/>
    </source>
</evidence>
<keyword evidence="3" id="KW-1185">Reference proteome</keyword>
<gene>
    <name evidence="2" type="ORF">HAX54_047592</name>
</gene>
<protein>
    <submittedName>
        <fullName evidence="2">Uncharacterized protein</fullName>
    </submittedName>
</protein>
<evidence type="ECO:0000313" key="2">
    <source>
        <dbReference type="EMBL" id="MCD7462020.1"/>
    </source>
</evidence>
<reference evidence="2 3" key="1">
    <citation type="journal article" date="2021" name="BMC Genomics">
        <title>Datura genome reveals duplications of psychoactive alkaloid biosynthetic genes and high mutation rate following tissue culture.</title>
        <authorList>
            <person name="Rajewski A."/>
            <person name="Carter-House D."/>
            <person name="Stajich J."/>
            <person name="Litt A."/>
        </authorList>
    </citation>
    <scope>NUCLEOTIDE SEQUENCE [LARGE SCALE GENOMIC DNA]</scope>
    <source>
        <strain evidence="2">AR-01</strain>
    </source>
</reference>
<name>A0ABS8SSL8_DATST</name>
<feature type="non-terminal residue" evidence="2">
    <location>
        <position position="73"/>
    </location>
</feature>
<feature type="non-terminal residue" evidence="2">
    <location>
        <position position="1"/>
    </location>
</feature>
<sequence>CKPEYMSNGCQISDPPAERQPEWRTTSQALVVNDSWIEIGDSPLCASESLLPQFIVFHRRVSGGPWIPSCCSL</sequence>